<feature type="domain" description="ATP-grasp" evidence="2">
    <location>
        <begin position="121"/>
        <end position="333"/>
    </location>
</feature>
<name>A0ABT8G7Z7_9MICO</name>
<dbReference type="InterPro" id="IPR011761">
    <property type="entry name" value="ATP-grasp"/>
</dbReference>
<evidence type="ECO:0000313" key="4">
    <source>
        <dbReference type="Proteomes" id="UP001172728"/>
    </source>
</evidence>
<dbReference type="Proteomes" id="UP001172728">
    <property type="component" value="Unassembled WGS sequence"/>
</dbReference>
<gene>
    <name evidence="3" type="ORF">QQX09_04500</name>
</gene>
<evidence type="ECO:0000256" key="1">
    <source>
        <dbReference type="PROSITE-ProRule" id="PRU00409"/>
    </source>
</evidence>
<keyword evidence="1" id="KW-0067">ATP-binding</keyword>
<comment type="caution">
    <text evidence="3">The sequence shown here is derived from an EMBL/GenBank/DDBJ whole genome shotgun (WGS) entry which is preliminary data.</text>
</comment>
<dbReference type="Gene3D" id="3.30.470.20">
    <property type="entry name" value="ATP-grasp fold, B domain"/>
    <property type="match status" value="1"/>
</dbReference>
<dbReference type="PROSITE" id="PS50975">
    <property type="entry name" value="ATP_GRASP"/>
    <property type="match status" value="1"/>
</dbReference>
<proteinExistence type="predicted"/>
<dbReference type="SUPFAM" id="SSF56059">
    <property type="entry name" value="Glutathione synthetase ATP-binding domain-like"/>
    <property type="match status" value="1"/>
</dbReference>
<keyword evidence="4" id="KW-1185">Reference proteome</keyword>
<dbReference type="Pfam" id="PF02786">
    <property type="entry name" value="CPSase_L_D2"/>
    <property type="match status" value="1"/>
</dbReference>
<reference evidence="3" key="1">
    <citation type="submission" date="2023-06" db="EMBL/GenBank/DDBJ databases">
        <title>Sysu t00192.</title>
        <authorList>
            <person name="Gao L."/>
            <person name="Fang B.-Z."/>
            <person name="Li W.-J."/>
        </authorList>
    </citation>
    <scope>NUCLEOTIDE SEQUENCE</scope>
    <source>
        <strain evidence="3">SYSU T00192</strain>
    </source>
</reference>
<protein>
    <submittedName>
        <fullName evidence="3">Carboxylate--amine ligase</fullName>
    </submittedName>
</protein>
<dbReference type="RefSeq" id="WP_301131571.1">
    <property type="nucleotide sequence ID" value="NZ_JAUHPW010000003.1"/>
</dbReference>
<sequence length="425" mass="47254">MKQVLVVGLGGDIGTYAFQRAAHERFGWESIVLGPRVTTFGRHSTLARWIVEPDVFIPETLLGRLDEIAAGHPDHELVLFTNLDFHVRLLAEHRDRLDPRWRLPLPDLAMFDAVSSKVAFAEACDAVGIRTPLTIAVGFTPEALAAGAVPPAEALTRLRETGLEYPVIGKPADSADWFEVDFPGKQKIDHFTSEAQIEAVLGHLAERAYPSEFLLQEFVPGDETHMRSLTAYRDSDGAVTLVAGGQVLLEEHTPGTLGIPAAILTHVDDEAFDAAARLLDHAGYYGFANFDYKVSSRTGENVFFEVNPRIGRNNFYVTAAGVNVAEMVARDLLPEAVDGDAPPAPQVPQDQVLYSVVPYRFLLRYVLEPGLRARVKAAKRRHGVHHPLRYRGDASLKRRLWVRALDLRLVQKYRQHYPRPTESGF</sequence>
<keyword evidence="3" id="KW-0436">Ligase</keyword>
<dbReference type="GO" id="GO:0016874">
    <property type="term" value="F:ligase activity"/>
    <property type="evidence" value="ECO:0007669"/>
    <property type="project" value="UniProtKB-KW"/>
</dbReference>
<dbReference type="EMBL" id="JAUHPW010000003">
    <property type="protein sequence ID" value="MDN4475117.1"/>
    <property type="molecule type" value="Genomic_DNA"/>
</dbReference>
<evidence type="ECO:0000259" key="2">
    <source>
        <dbReference type="PROSITE" id="PS50975"/>
    </source>
</evidence>
<accession>A0ABT8G7Z7</accession>
<evidence type="ECO:0000313" key="3">
    <source>
        <dbReference type="EMBL" id="MDN4475117.1"/>
    </source>
</evidence>
<organism evidence="3 4">
    <name type="scientific">Demequina litoralis</name>
    <dbReference type="NCBI Taxonomy" id="3051660"/>
    <lineage>
        <taxon>Bacteria</taxon>
        <taxon>Bacillati</taxon>
        <taxon>Actinomycetota</taxon>
        <taxon>Actinomycetes</taxon>
        <taxon>Micrococcales</taxon>
        <taxon>Demequinaceae</taxon>
        <taxon>Demequina</taxon>
    </lineage>
</organism>
<dbReference type="InterPro" id="IPR005479">
    <property type="entry name" value="CPAse_ATP-bd"/>
</dbReference>
<keyword evidence="1" id="KW-0547">Nucleotide-binding</keyword>